<feature type="domain" description="HTH dtxR-type" evidence="8">
    <location>
        <begin position="21"/>
        <end position="66"/>
    </location>
</feature>
<reference evidence="10 11" key="1">
    <citation type="submission" date="2023-08" db="EMBL/GenBank/DDBJ databases">
        <title>Bioegradation of LLDPE and BLDPE plastic by marine bacteria from coast plastic debris.</title>
        <authorList>
            <person name="Rong Z."/>
        </authorList>
    </citation>
    <scope>NUCLEOTIDE SEQUENCE [LARGE SCALE GENOMIC DNA]</scope>
    <source>
        <strain evidence="10 11">Z-2</strain>
    </source>
</reference>
<sequence length="251" mass="27291">MYSVNTAKSAPTIAPTTAQTAYLRAIFTTIEDGVPVRRARLCERMRQAAPTVSQSVGRFAEAGLVVPGDHRELELTEAGRQAAVIAVRRHRLAELMLADVLELPVQQVHHEATKWESVLSTDVEKSIVAQLADPRLSPWGNPIPGLDQLGVRLDPPPLAVSITDALGACHAVHAVVRSVSEDAQDQPELISELVNAGIIPNAQVRIEDHGTYYVVRGLNTMKLSRRRAHIIKIDAIEAQSTACDNVVLPFT</sequence>
<dbReference type="SUPFAM" id="SSF46785">
    <property type="entry name" value="Winged helix' DNA-binding domain"/>
    <property type="match status" value="1"/>
</dbReference>
<dbReference type="Proteomes" id="UP001265083">
    <property type="component" value="Unassembled WGS sequence"/>
</dbReference>
<comment type="subunit">
    <text evidence="3">Homodimer.</text>
</comment>
<dbReference type="InterPro" id="IPR036421">
    <property type="entry name" value="Fe_dep_repressor_sf"/>
</dbReference>
<evidence type="ECO:0000256" key="6">
    <source>
        <dbReference type="ARBA" id="ARBA00023125"/>
    </source>
</evidence>
<dbReference type="SMART" id="SM00529">
    <property type="entry name" value="HTH_DTXR"/>
    <property type="match status" value="1"/>
</dbReference>
<dbReference type="Pfam" id="PF01325">
    <property type="entry name" value="Fe_dep_repress"/>
    <property type="match status" value="1"/>
</dbReference>
<evidence type="ECO:0000313" key="11">
    <source>
        <dbReference type="Proteomes" id="UP001265083"/>
    </source>
</evidence>
<keyword evidence="11" id="KW-1185">Reference proteome</keyword>
<name>A0ABU2GZI8_9ACTN</name>
<evidence type="ECO:0000256" key="4">
    <source>
        <dbReference type="ARBA" id="ARBA00023004"/>
    </source>
</evidence>
<proteinExistence type="inferred from homology"/>
<dbReference type="Gene3D" id="1.10.10.10">
    <property type="entry name" value="Winged helix-like DNA-binding domain superfamily/Winged helix DNA-binding domain"/>
    <property type="match status" value="1"/>
</dbReference>
<dbReference type="InterPro" id="IPR022689">
    <property type="entry name" value="Iron_dep_repressor"/>
</dbReference>
<dbReference type="PANTHER" id="PTHR33238">
    <property type="entry name" value="IRON (METAL) DEPENDENT REPRESSOR, DTXR FAMILY"/>
    <property type="match status" value="1"/>
</dbReference>
<dbReference type="SUPFAM" id="SSF50037">
    <property type="entry name" value="C-terminal domain of transcriptional repressors"/>
    <property type="match status" value="1"/>
</dbReference>
<accession>A0ABU2GZI8</accession>
<dbReference type="InterPro" id="IPR038157">
    <property type="entry name" value="FeoA_core_dom"/>
</dbReference>
<evidence type="ECO:0000259" key="9">
    <source>
        <dbReference type="Pfam" id="PF02742"/>
    </source>
</evidence>
<dbReference type="RefSeq" id="WP_310952550.1">
    <property type="nucleotide sequence ID" value="NZ_JAVLUS010000039.1"/>
</dbReference>
<keyword evidence="5" id="KW-0805">Transcription regulation</keyword>
<comment type="similarity">
    <text evidence="2">Belongs to the DtxR/MntR family.</text>
</comment>
<evidence type="ECO:0000256" key="2">
    <source>
        <dbReference type="ARBA" id="ARBA00007871"/>
    </source>
</evidence>
<dbReference type="Gene3D" id="2.30.30.90">
    <property type="match status" value="1"/>
</dbReference>
<dbReference type="Pfam" id="PF02742">
    <property type="entry name" value="Fe_dep_repr_C"/>
    <property type="match status" value="1"/>
</dbReference>
<organism evidence="10 11">
    <name type="scientific">Gordonia westfalica</name>
    <dbReference type="NCBI Taxonomy" id="158898"/>
    <lineage>
        <taxon>Bacteria</taxon>
        <taxon>Bacillati</taxon>
        <taxon>Actinomycetota</taxon>
        <taxon>Actinomycetes</taxon>
        <taxon>Mycobacteriales</taxon>
        <taxon>Gordoniaceae</taxon>
        <taxon>Gordonia</taxon>
    </lineage>
</organism>
<dbReference type="InterPro" id="IPR036388">
    <property type="entry name" value="WH-like_DNA-bd_sf"/>
</dbReference>
<gene>
    <name evidence="10" type="ORF">RD149_24375</name>
</gene>
<dbReference type="PANTHER" id="PTHR33238:SF10">
    <property type="entry name" value="IRON-DEPENDENT REPRESSOR IDER"/>
    <property type="match status" value="1"/>
</dbReference>
<dbReference type="InterPro" id="IPR008988">
    <property type="entry name" value="Transcriptional_repressor_C"/>
</dbReference>
<evidence type="ECO:0000256" key="5">
    <source>
        <dbReference type="ARBA" id="ARBA00023015"/>
    </source>
</evidence>
<dbReference type="EMBL" id="JAVLUS010000039">
    <property type="protein sequence ID" value="MDS1116874.1"/>
    <property type="molecule type" value="Genomic_DNA"/>
</dbReference>
<comment type="caution">
    <text evidence="10">The sequence shown here is derived from an EMBL/GenBank/DDBJ whole genome shotgun (WGS) entry which is preliminary data.</text>
</comment>
<evidence type="ECO:0000256" key="3">
    <source>
        <dbReference type="ARBA" id="ARBA00011738"/>
    </source>
</evidence>
<dbReference type="InterPro" id="IPR022687">
    <property type="entry name" value="HTH_DTXR"/>
</dbReference>
<protein>
    <submittedName>
        <fullName evidence="10">Metal-dependent transcriptional regulator</fullName>
    </submittedName>
</protein>
<evidence type="ECO:0000256" key="7">
    <source>
        <dbReference type="ARBA" id="ARBA00023163"/>
    </source>
</evidence>
<keyword evidence="7" id="KW-0804">Transcription</keyword>
<dbReference type="InterPro" id="IPR050536">
    <property type="entry name" value="DtxR_MntR_Metal-Reg"/>
</dbReference>
<keyword evidence="6" id="KW-0238">DNA-binding</keyword>
<evidence type="ECO:0000313" key="10">
    <source>
        <dbReference type="EMBL" id="MDS1116874.1"/>
    </source>
</evidence>
<comment type="subcellular location">
    <subcellularLocation>
        <location evidence="1">Cytoplasm</location>
    </subcellularLocation>
</comment>
<feature type="domain" description="Iron dependent repressor metal binding and dimerisation" evidence="9">
    <location>
        <begin position="76"/>
        <end position="144"/>
    </location>
</feature>
<dbReference type="SUPFAM" id="SSF47979">
    <property type="entry name" value="Iron-dependent repressor protein, dimerization domain"/>
    <property type="match status" value="1"/>
</dbReference>
<dbReference type="InterPro" id="IPR036390">
    <property type="entry name" value="WH_DNA-bd_sf"/>
</dbReference>
<evidence type="ECO:0000259" key="8">
    <source>
        <dbReference type="Pfam" id="PF01325"/>
    </source>
</evidence>
<dbReference type="InterPro" id="IPR001367">
    <property type="entry name" value="Fe_dep_repressor"/>
</dbReference>
<keyword evidence="4" id="KW-0408">Iron</keyword>
<dbReference type="Gene3D" id="1.10.60.10">
    <property type="entry name" value="Iron dependent repressor, metal binding and dimerisation domain"/>
    <property type="match status" value="1"/>
</dbReference>
<evidence type="ECO:0000256" key="1">
    <source>
        <dbReference type="ARBA" id="ARBA00004496"/>
    </source>
</evidence>